<name>A0AAD7VW52_9ASCO</name>
<keyword evidence="1" id="KW-0472">Membrane</keyword>
<proteinExistence type="predicted"/>
<accession>A0AAD7VW52</accession>
<feature type="transmembrane region" description="Helical" evidence="1">
    <location>
        <begin position="7"/>
        <end position="29"/>
    </location>
</feature>
<sequence length="105" mass="11575">LAGFNRYLALSGPRACLCWCPASLFFLLFPPSLLLPLYPSAIEVLFLVASIAYLYQGSATDARPQSDRLSPRPHLLSYGPSATRDHPWLLLIHAAIFPVPDNLLP</sequence>
<feature type="non-terminal residue" evidence="2">
    <location>
        <position position="1"/>
    </location>
</feature>
<keyword evidence="3" id="KW-1185">Reference proteome</keyword>
<dbReference type="GeneID" id="80879875"/>
<organism evidence="2 3">
    <name type="scientific">Lipomyces tetrasporus</name>
    <dbReference type="NCBI Taxonomy" id="54092"/>
    <lineage>
        <taxon>Eukaryota</taxon>
        <taxon>Fungi</taxon>
        <taxon>Dikarya</taxon>
        <taxon>Ascomycota</taxon>
        <taxon>Saccharomycotina</taxon>
        <taxon>Lipomycetes</taxon>
        <taxon>Lipomycetales</taxon>
        <taxon>Lipomycetaceae</taxon>
        <taxon>Lipomyces</taxon>
    </lineage>
</organism>
<evidence type="ECO:0000313" key="3">
    <source>
        <dbReference type="Proteomes" id="UP001217417"/>
    </source>
</evidence>
<feature type="transmembrane region" description="Helical" evidence="1">
    <location>
        <begin position="35"/>
        <end position="55"/>
    </location>
</feature>
<dbReference type="RefSeq" id="XP_056047708.1">
    <property type="nucleotide sequence ID" value="XM_056184709.1"/>
</dbReference>
<dbReference type="AlphaFoldDB" id="A0AAD7VW52"/>
<dbReference type="EMBL" id="JARPMG010000001">
    <property type="protein sequence ID" value="KAJ8104258.1"/>
    <property type="molecule type" value="Genomic_DNA"/>
</dbReference>
<evidence type="ECO:0000256" key="1">
    <source>
        <dbReference type="SAM" id="Phobius"/>
    </source>
</evidence>
<dbReference type="Proteomes" id="UP001217417">
    <property type="component" value="Unassembled WGS sequence"/>
</dbReference>
<comment type="caution">
    <text evidence="2">The sequence shown here is derived from an EMBL/GenBank/DDBJ whole genome shotgun (WGS) entry which is preliminary data.</text>
</comment>
<keyword evidence="1" id="KW-1133">Transmembrane helix</keyword>
<reference evidence="2" key="1">
    <citation type="submission" date="2023-03" db="EMBL/GenBank/DDBJ databases">
        <title>Near-Complete genome sequence of Lipomyces tetrasporous NRRL Y-64009, an oleaginous yeast capable of growing on lignocellulosic hydrolysates.</title>
        <authorList>
            <consortium name="Lawrence Berkeley National Laboratory"/>
            <person name="Jagtap S.S."/>
            <person name="Liu J.-J."/>
            <person name="Walukiewicz H.E."/>
            <person name="Pangilinan J."/>
            <person name="Lipzen A."/>
            <person name="Ahrendt S."/>
            <person name="Koriabine M."/>
            <person name="Cobaugh K."/>
            <person name="Salamov A."/>
            <person name="Yoshinaga Y."/>
            <person name="Ng V."/>
            <person name="Daum C."/>
            <person name="Grigoriev I.V."/>
            <person name="Slininger P.J."/>
            <person name="Dien B.S."/>
            <person name="Jin Y.-S."/>
            <person name="Rao C.V."/>
        </authorList>
    </citation>
    <scope>NUCLEOTIDE SEQUENCE</scope>
    <source>
        <strain evidence="2">NRRL Y-64009</strain>
    </source>
</reference>
<gene>
    <name evidence="2" type="ORF">POJ06DRAFT_16557</name>
</gene>
<protein>
    <submittedName>
        <fullName evidence="2">Uncharacterized protein</fullName>
    </submittedName>
</protein>
<evidence type="ECO:0000313" key="2">
    <source>
        <dbReference type="EMBL" id="KAJ8104258.1"/>
    </source>
</evidence>
<keyword evidence="1" id="KW-0812">Transmembrane</keyword>